<evidence type="ECO:0000256" key="5">
    <source>
        <dbReference type="ARBA" id="ARBA00023157"/>
    </source>
</evidence>
<keyword evidence="6" id="KW-0325">Glycoprotein</keyword>
<dbReference type="Proteomes" id="UP000627446">
    <property type="component" value="Unassembled WGS sequence"/>
</dbReference>
<name>A0A923KUS9_9BURK</name>
<keyword evidence="9" id="KW-1185">Reference proteome</keyword>
<evidence type="ECO:0000256" key="3">
    <source>
        <dbReference type="ARBA" id="ARBA00022759"/>
    </source>
</evidence>
<dbReference type="PANTHER" id="PTHR33146">
    <property type="entry name" value="ENDONUCLEASE 4"/>
    <property type="match status" value="1"/>
</dbReference>
<evidence type="ECO:0000313" key="8">
    <source>
        <dbReference type="EMBL" id="MBC3883019.1"/>
    </source>
</evidence>
<dbReference type="Pfam" id="PF02265">
    <property type="entry name" value="S1-P1_nuclease"/>
    <property type="match status" value="2"/>
</dbReference>
<keyword evidence="5" id="KW-1015">Disulfide bond</keyword>
<evidence type="ECO:0000256" key="1">
    <source>
        <dbReference type="ARBA" id="ARBA00022722"/>
    </source>
</evidence>
<keyword evidence="1" id="KW-0540">Nuclease</keyword>
<dbReference type="RefSeq" id="WP_186917638.1">
    <property type="nucleotide sequence ID" value="NZ_JACOFZ010000009.1"/>
</dbReference>
<evidence type="ECO:0000256" key="4">
    <source>
        <dbReference type="ARBA" id="ARBA00022801"/>
    </source>
</evidence>
<protein>
    <submittedName>
        <fullName evidence="8">S1/P1 nuclease</fullName>
    </submittedName>
</protein>
<dbReference type="InterPro" id="IPR008947">
    <property type="entry name" value="PLipase_C/P1_nuclease_dom_sf"/>
</dbReference>
<dbReference type="GO" id="GO:0016788">
    <property type="term" value="F:hydrolase activity, acting on ester bonds"/>
    <property type="evidence" value="ECO:0007669"/>
    <property type="project" value="InterPro"/>
</dbReference>
<feature type="signal peptide" evidence="7">
    <location>
        <begin position="1"/>
        <end position="25"/>
    </location>
</feature>
<comment type="caution">
    <text evidence="8">The sequence shown here is derived from an EMBL/GenBank/DDBJ whole genome shotgun (WGS) entry which is preliminary data.</text>
</comment>
<keyword evidence="4" id="KW-0378">Hydrolase</keyword>
<organism evidence="8 9">
    <name type="scientific">Undibacterium nitidum</name>
    <dbReference type="NCBI Taxonomy" id="2762298"/>
    <lineage>
        <taxon>Bacteria</taxon>
        <taxon>Pseudomonadati</taxon>
        <taxon>Pseudomonadota</taxon>
        <taxon>Betaproteobacteria</taxon>
        <taxon>Burkholderiales</taxon>
        <taxon>Oxalobacteraceae</taxon>
        <taxon>Undibacterium</taxon>
    </lineage>
</organism>
<dbReference type="AlphaFoldDB" id="A0A923KUS9"/>
<evidence type="ECO:0000256" key="6">
    <source>
        <dbReference type="ARBA" id="ARBA00023180"/>
    </source>
</evidence>
<sequence>MLLLTRRLCALFLSLTLILPSPVWAWGADGHEIVGAMAERLLQNTRAAERVKLILGGRSMAQVAGWADCLKNVSPDLQFEYTNPGRYVDCKTFENPEDIAVLTAFVKRNHDSCFATAKSRESCHKHYHYTDLSLSQSSYQAGEFGSAGEDIVQALAASIAYLRGETVPAPFHFSSEREALYMLIHLVGDLHQPLHVAGVYLDADGQVVDPLSVSLSVAGSASTISGTQGGNALQFETTNLHSLWDKVSPNVKEQLQMQAQQQGLAALPMMSPEQIRLAPQLWANESLIDARKAFEGLSFGKKTNTPRGDRWNVELPLKYRERVEQMQIVEINKAAFRLAALLNSIYA</sequence>
<proteinExistence type="predicted"/>
<accession>A0A923KUS9</accession>
<dbReference type="InterPro" id="IPR003154">
    <property type="entry name" value="S1/P1nuclease"/>
</dbReference>
<dbReference type="Gene3D" id="1.10.575.10">
    <property type="entry name" value="P1 Nuclease"/>
    <property type="match status" value="1"/>
</dbReference>
<dbReference type="SUPFAM" id="SSF48537">
    <property type="entry name" value="Phospholipase C/P1 nuclease"/>
    <property type="match status" value="1"/>
</dbReference>
<dbReference type="GO" id="GO:0006308">
    <property type="term" value="P:DNA catabolic process"/>
    <property type="evidence" value="ECO:0007669"/>
    <property type="project" value="InterPro"/>
</dbReference>
<reference evidence="8" key="1">
    <citation type="submission" date="2020-08" db="EMBL/GenBank/DDBJ databases">
        <title>Novel species isolated from subtropical streams in China.</title>
        <authorList>
            <person name="Lu H."/>
        </authorList>
    </citation>
    <scope>NUCLEOTIDE SEQUENCE</scope>
    <source>
        <strain evidence="8">LX22W</strain>
    </source>
</reference>
<evidence type="ECO:0000256" key="7">
    <source>
        <dbReference type="SAM" id="SignalP"/>
    </source>
</evidence>
<dbReference type="PANTHER" id="PTHR33146:SF26">
    <property type="entry name" value="ENDONUCLEASE 4"/>
    <property type="match status" value="1"/>
</dbReference>
<keyword evidence="7" id="KW-0732">Signal</keyword>
<gene>
    <name evidence="8" type="ORF">H8K36_16620</name>
</gene>
<dbReference type="EMBL" id="JACOFZ010000009">
    <property type="protein sequence ID" value="MBC3883019.1"/>
    <property type="molecule type" value="Genomic_DNA"/>
</dbReference>
<keyword evidence="2" id="KW-0479">Metal-binding</keyword>
<feature type="chain" id="PRO_5037577546" evidence="7">
    <location>
        <begin position="26"/>
        <end position="347"/>
    </location>
</feature>
<evidence type="ECO:0000313" key="9">
    <source>
        <dbReference type="Proteomes" id="UP000627446"/>
    </source>
</evidence>
<dbReference type="CDD" id="cd11010">
    <property type="entry name" value="S1-P1_nuclease"/>
    <property type="match status" value="1"/>
</dbReference>
<dbReference type="GO" id="GO:0046872">
    <property type="term" value="F:metal ion binding"/>
    <property type="evidence" value="ECO:0007669"/>
    <property type="project" value="UniProtKB-KW"/>
</dbReference>
<dbReference type="GO" id="GO:0003676">
    <property type="term" value="F:nucleic acid binding"/>
    <property type="evidence" value="ECO:0007669"/>
    <property type="project" value="InterPro"/>
</dbReference>
<keyword evidence="3" id="KW-0255">Endonuclease</keyword>
<dbReference type="GO" id="GO:0004519">
    <property type="term" value="F:endonuclease activity"/>
    <property type="evidence" value="ECO:0007669"/>
    <property type="project" value="UniProtKB-KW"/>
</dbReference>
<evidence type="ECO:0000256" key="2">
    <source>
        <dbReference type="ARBA" id="ARBA00022723"/>
    </source>
</evidence>